<evidence type="ECO:0000313" key="2">
    <source>
        <dbReference type="Proteomes" id="UP001057868"/>
    </source>
</evidence>
<reference evidence="1" key="1">
    <citation type="journal article" date="2023" name="Int. J. Syst. Evol. Microbiol.">
        <title>&lt;i&gt;Clostridium folliculivorans&lt;/i&gt; sp. nov., isolated from soil samples of an organic paddy in Japan.</title>
        <authorList>
            <person name="Tazawa J."/>
            <person name="Kobayashi H."/>
            <person name="Tanizawa Y."/>
            <person name="Uchino A."/>
            <person name="Tanaka F."/>
            <person name="Urashima Y."/>
            <person name="Miura S."/>
            <person name="Sakamoto M."/>
            <person name="Ohkuma M."/>
            <person name="Tohno M."/>
        </authorList>
    </citation>
    <scope>NUCLEOTIDE SEQUENCE</scope>
    <source>
        <strain evidence="1">D1-1</strain>
    </source>
</reference>
<dbReference type="InterPro" id="IPR003737">
    <property type="entry name" value="GlcNAc_PI_deacetylase-related"/>
</dbReference>
<dbReference type="Pfam" id="PF02585">
    <property type="entry name" value="PIG-L"/>
    <property type="match status" value="1"/>
</dbReference>
<dbReference type="GO" id="GO:0016811">
    <property type="term" value="F:hydrolase activity, acting on carbon-nitrogen (but not peptide) bonds, in linear amides"/>
    <property type="evidence" value="ECO:0007669"/>
    <property type="project" value="TreeGrafter"/>
</dbReference>
<name>A0A9W5Y3N8_9CLOT</name>
<dbReference type="PANTHER" id="PTHR12993:SF11">
    <property type="entry name" value="N-ACETYLGLUCOSAMINYL-PHOSPHATIDYLINOSITOL DE-N-ACETYLASE"/>
    <property type="match status" value="1"/>
</dbReference>
<proteinExistence type="predicted"/>
<gene>
    <name evidence="1" type="ORF">CFOLD11_28110</name>
</gene>
<protein>
    <recommendedName>
        <fullName evidence="3">LmbE family protein</fullName>
    </recommendedName>
</protein>
<comment type="caution">
    <text evidence="1">The sequence shown here is derived from an EMBL/GenBank/DDBJ whole genome shotgun (WGS) entry which is preliminary data.</text>
</comment>
<evidence type="ECO:0000313" key="1">
    <source>
        <dbReference type="EMBL" id="GKU25984.1"/>
    </source>
</evidence>
<dbReference type="RefSeq" id="WP_261852918.1">
    <property type="nucleotide sequence ID" value="NZ_BQXY01000004.1"/>
</dbReference>
<organism evidence="1 2">
    <name type="scientific">Clostridium folliculivorans</name>
    <dbReference type="NCBI Taxonomy" id="2886038"/>
    <lineage>
        <taxon>Bacteria</taxon>
        <taxon>Bacillati</taxon>
        <taxon>Bacillota</taxon>
        <taxon>Clostridia</taxon>
        <taxon>Eubacteriales</taxon>
        <taxon>Clostridiaceae</taxon>
        <taxon>Clostridium</taxon>
    </lineage>
</organism>
<keyword evidence="2" id="KW-1185">Reference proteome</keyword>
<dbReference type="PANTHER" id="PTHR12993">
    <property type="entry name" value="N-ACETYLGLUCOSAMINYL-PHOSPHATIDYLINOSITOL DE-N-ACETYLASE-RELATED"/>
    <property type="match status" value="1"/>
</dbReference>
<dbReference type="InterPro" id="IPR024078">
    <property type="entry name" value="LmbE-like_dom_sf"/>
</dbReference>
<accession>A0A9W5Y3N8</accession>
<dbReference type="Proteomes" id="UP001057868">
    <property type="component" value="Unassembled WGS sequence"/>
</dbReference>
<evidence type="ECO:0008006" key="3">
    <source>
        <dbReference type="Google" id="ProtNLM"/>
    </source>
</evidence>
<dbReference type="SUPFAM" id="SSF102588">
    <property type="entry name" value="LmbE-like"/>
    <property type="match status" value="1"/>
</dbReference>
<dbReference type="AlphaFoldDB" id="A0A9W5Y3N8"/>
<sequence length="209" mass="24257">MFKRVLILAPHTDDGELGCGGTIAKFIEEGSEIYYAAFSVCELSVRKGLPTNILEIEVKKATKTLGIKPENLYLYSYKVRTFSDNRQSILDDLIKLRELLKPDLILLPSSKDIHQDHQTITNEGIRAFKMFTILGYEMIWNNLSFNTQAFFVLEERHILRKIEALRCYESQNHRDYIKEDFIRSMATARGVQIGEKFAEGFEVIRWINK</sequence>
<dbReference type="EMBL" id="BQXY01000004">
    <property type="protein sequence ID" value="GKU25984.1"/>
    <property type="molecule type" value="Genomic_DNA"/>
</dbReference>
<dbReference type="Gene3D" id="3.40.50.10320">
    <property type="entry name" value="LmbE-like"/>
    <property type="match status" value="1"/>
</dbReference>